<dbReference type="Proteomes" id="UP000615446">
    <property type="component" value="Unassembled WGS sequence"/>
</dbReference>
<dbReference type="Gene3D" id="1.10.30.10">
    <property type="entry name" value="High mobility group box domain"/>
    <property type="match status" value="1"/>
</dbReference>
<gene>
    <name evidence="3" type="ORF">RCL2_001103800</name>
</gene>
<dbReference type="EMBL" id="BLAL01000074">
    <property type="protein sequence ID" value="GES83889.1"/>
    <property type="molecule type" value="Genomic_DNA"/>
</dbReference>
<dbReference type="PROSITE" id="PS50118">
    <property type="entry name" value="HMG_BOX_2"/>
    <property type="match status" value="1"/>
</dbReference>
<keyword evidence="1" id="KW-0539">Nucleus</keyword>
<dbReference type="GO" id="GO:0003677">
    <property type="term" value="F:DNA binding"/>
    <property type="evidence" value="ECO:0007669"/>
    <property type="project" value="UniProtKB-UniRule"/>
</dbReference>
<dbReference type="InterPro" id="IPR009071">
    <property type="entry name" value="HMG_box_dom"/>
</dbReference>
<dbReference type="GO" id="GO:0005634">
    <property type="term" value="C:nucleus"/>
    <property type="evidence" value="ECO:0007669"/>
    <property type="project" value="UniProtKB-UniRule"/>
</dbReference>
<feature type="DNA-binding region" description="HMG box" evidence="1">
    <location>
        <begin position="18"/>
        <end position="70"/>
    </location>
</feature>
<organism evidence="3 4">
    <name type="scientific">Rhizophagus clarus</name>
    <dbReference type="NCBI Taxonomy" id="94130"/>
    <lineage>
        <taxon>Eukaryota</taxon>
        <taxon>Fungi</taxon>
        <taxon>Fungi incertae sedis</taxon>
        <taxon>Mucoromycota</taxon>
        <taxon>Glomeromycotina</taxon>
        <taxon>Glomeromycetes</taxon>
        <taxon>Glomerales</taxon>
        <taxon>Glomeraceae</taxon>
        <taxon>Rhizophagus</taxon>
    </lineage>
</organism>
<reference evidence="3" key="1">
    <citation type="submission" date="2019-10" db="EMBL/GenBank/DDBJ databases">
        <title>Conservation and host-specific expression of non-tandemly repeated heterogenous ribosome RNA gene in arbuscular mycorrhizal fungi.</title>
        <authorList>
            <person name="Maeda T."/>
            <person name="Kobayashi Y."/>
            <person name="Nakagawa T."/>
            <person name="Ezawa T."/>
            <person name="Yamaguchi K."/>
            <person name="Bino T."/>
            <person name="Nishimoto Y."/>
            <person name="Shigenobu S."/>
            <person name="Kawaguchi M."/>
        </authorList>
    </citation>
    <scope>NUCLEOTIDE SEQUENCE</scope>
    <source>
        <strain evidence="3">HR1</strain>
    </source>
</reference>
<sequence>MEEIRFIPYNAERNKPKPKKTINTFIYFRSEMLKKNKTNKIRIKMSDFSKEVAEKWKALPEVEKNEWRRKRDLNQNTSAPEIRQEANEFFYSCGICGYATMCPLICISCQLYGSDNYFCYLR</sequence>
<dbReference type="SUPFAM" id="SSF47095">
    <property type="entry name" value="HMG-box"/>
    <property type="match status" value="1"/>
</dbReference>
<protein>
    <recommendedName>
        <fullName evidence="2">HMG box domain-containing protein</fullName>
    </recommendedName>
</protein>
<keyword evidence="1" id="KW-0238">DNA-binding</keyword>
<evidence type="ECO:0000256" key="1">
    <source>
        <dbReference type="PROSITE-ProRule" id="PRU00267"/>
    </source>
</evidence>
<dbReference type="InterPro" id="IPR036910">
    <property type="entry name" value="HMG_box_dom_sf"/>
</dbReference>
<evidence type="ECO:0000313" key="3">
    <source>
        <dbReference type="EMBL" id="GES83889.1"/>
    </source>
</evidence>
<proteinExistence type="predicted"/>
<dbReference type="SMART" id="SM00398">
    <property type="entry name" value="HMG"/>
    <property type="match status" value="1"/>
</dbReference>
<evidence type="ECO:0000313" key="4">
    <source>
        <dbReference type="Proteomes" id="UP000615446"/>
    </source>
</evidence>
<name>A0A8H3LB41_9GLOM</name>
<comment type="caution">
    <text evidence="3">The sequence shown here is derived from an EMBL/GenBank/DDBJ whole genome shotgun (WGS) entry which is preliminary data.</text>
</comment>
<accession>A0A8H3LB41</accession>
<dbReference type="Pfam" id="PF00505">
    <property type="entry name" value="HMG_box"/>
    <property type="match status" value="1"/>
</dbReference>
<dbReference type="AlphaFoldDB" id="A0A8H3LB41"/>
<feature type="domain" description="HMG box" evidence="2">
    <location>
        <begin position="18"/>
        <end position="70"/>
    </location>
</feature>
<evidence type="ECO:0000259" key="2">
    <source>
        <dbReference type="PROSITE" id="PS50118"/>
    </source>
</evidence>